<evidence type="ECO:0000313" key="2">
    <source>
        <dbReference type="Proteomes" id="UP000789366"/>
    </source>
</evidence>
<dbReference type="EMBL" id="CAJVPW010002581">
    <property type="protein sequence ID" value="CAG8509355.1"/>
    <property type="molecule type" value="Genomic_DNA"/>
</dbReference>
<sequence>MTEMNTDMSFELIENEIATNMSFELTEREAVDNMSFELPLSEISNTLSFEFTQSETQTTYPIAKNLESARERKNWLEREAYARHKSALNNQQILQ</sequence>
<comment type="caution">
    <text evidence="1">The sequence shown here is derived from an EMBL/GenBank/DDBJ whole genome shotgun (WGS) entry which is preliminary data.</text>
</comment>
<name>A0ACA9L608_9GLOM</name>
<evidence type="ECO:0000313" key="1">
    <source>
        <dbReference type="EMBL" id="CAG8509355.1"/>
    </source>
</evidence>
<protein>
    <submittedName>
        <fullName evidence="1">17013_t:CDS:1</fullName>
    </submittedName>
</protein>
<proteinExistence type="predicted"/>
<dbReference type="Proteomes" id="UP000789366">
    <property type="component" value="Unassembled WGS sequence"/>
</dbReference>
<keyword evidence="2" id="KW-1185">Reference proteome</keyword>
<gene>
    <name evidence="1" type="ORF">SPELUC_LOCUS3403</name>
</gene>
<reference evidence="1" key="1">
    <citation type="submission" date="2021-06" db="EMBL/GenBank/DDBJ databases">
        <authorList>
            <person name="Kallberg Y."/>
            <person name="Tangrot J."/>
            <person name="Rosling A."/>
        </authorList>
    </citation>
    <scope>NUCLEOTIDE SEQUENCE</scope>
    <source>
        <strain evidence="1">28 12/20/2015</strain>
    </source>
</reference>
<accession>A0ACA9L608</accession>
<organism evidence="1 2">
    <name type="scientific">Cetraspora pellucida</name>
    <dbReference type="NCBI Taxonomy" id="1433469"/>
    <lineage>
        <taxon>Eukaryota</taxon>
        <taxon>Fungi</taxon>
        <taxon>Fungi incertae sedis</taxon>
        <taxon>Mucoromycota</taxon>
        <taxon>Glomeromycotina</taxon>
        <taxon>Glomeromycetes</taxon>
        <taxon>Diversisporales</taxon>
        <taxon>Gigasporaceae</taxon>
        <taxon>Cetraspora</taxon>
    </lineage>
</organism>